<gene>
    <name evidence="1" type="ORF">PS862_02869</name>
</gene>
<name>A0A5E7KI19_PSEFL</name>
<evidence type="ECO:0000313" key="1">
    <source>
        <dbReference type="EMBL" id="VVP01450.1"/>
    </source>
</evidence>
<proteinExistence type="predicted"/>
<accession>A0A5E7KI19</accession>
<evidence type="ECO:0000313" key="2">
    <source>
        <dbReference type="Proteomes" id="UP000385207"/>
    </source>
</evidence>
<dbReference type="EMBL" id="CABVII010000011">
    <property type="protein sequence ID" value="VVP01450.1"/>
    <property type="molecule type" value="Genomic_DNA"/>
</dbReference>
<dbReference type="Proteomes" id="UP000385207">
    <property type="component" value="Unassembled WGS sequence"/>
</dbReference>
<evidence type="ECO:0008006" key="3">
    <source>
        <dbReference type="Google" id="ProtNLM"/>
    </source>
</evidence>
<dbReference type="AlphaFoldDB" id="A0A5E7KI19"/>
<dbReference type="RefSeq" id="WP_150784185.1">
    <property type="nucleotide sequence ID" value="NZ_CABVII010000011.1"/>
</dbReference>
<protein>
    <recommendedName>
        <fullName evidence="3">Phage tail protein</fullName>
    </recommendedName>
</protein>
<reference evidence="1 2" key="1">
    <citation type="submission" date="2019-09" db="EMBL/GenBank/DDBJ databases">
        <authorList>
            <person name="Chandra G."/>
            <person name="Truman W A."/>
        </authorList>
    </citation>
    <scope>NUCLEOTIDE SEQUENCE [LARGE SCALE GENOMIC DNA]</scope>
    <source>
        <strain evidence="1">PS862</strain>
    </source>
</reference>
<organism evidence="1 2">
    <name type="scientific">Pseudomonas fluorescens</name>
    <dbReference type="NCBI Taxonomy" id="294"/>
    <lineage>
        <taxon>Bacteria</taxon>
        <taxon>Pseudomonadati</taxon>
        <taxon>Pseudomonadota</taxon>
        <taxon>Gammaproteobacteria</taxon>
        <taxon>Pseudomonadales</taxon>
        <taxon>Pseudomonadaceae</taxon>
        <taxon>Pseudomonas</taxon>
    </lineage>
</organism>
<dbReference type="OrthoDB" id="6692826at2"/>
<sequence length="99" mass="10546">MQVYQYDLAGLFVGATVADESPLEAGVFLMPARCTLLEPPQGVPEGSWPRFNGQVWCLVNRPAPVPQAALDPVAKLTAFLAQNPDVAKLVEALNSSPPS</sequence>